<evidence type="ECO:0000256" key="1">
    <source>
        <dbReference type="ARBA" id="ARBA00004651"/>
    </source>
</evidence>
<evidence type="ECO:0000256" key="3">
    <source>
        <dbReference type="ARBA" id="ARBA00022475"/>
    </source>
</evidence>
<name>A0A2A8CW02_9BACT</name>
<dbReference type="InterPro" id="IPR051447">
    <property type="entry name" value="Lipoprotein-release_system"/>
</dbReference>
<dbReference type="AlphaFoldDB" id="A0A2A8CW02"/>
<evidence type="ECO:0000259" key="10">
    <source>
        <dbReference type="Pfam" id="PF12704"/>
    </source>
</evidence>
<dbReference type="GO" id="GO:0044874">
    <property type="term" value="P:lipoprotein localization to outer membrane"/>
    <property type="evidence" value="ECO:0007669"/>
    <property type="project" value="TreeGrafter"/>
</dbReference>
<evidence type="ECO:0000313" key="11">
    <source>
        <dbReference type="EMBL" id="PEN12568.1"/>
    </source>
</evidence>
<proteinExistence type="inferred from homology"/>
<feature type="domain" description="ABC3 transporter permease C-terminal" evidence="9">
    <location>
        <begin position="286"/>
        <end position="412"/>
    </location>
</feature>
<dbReference type="InterPro" id="IPR025857">
    <property type="entry name" value="MacB_PCD"/>
</dbReference>
<dbReference type="Proteomes" id="UP000220102">
    <property type="component" value="Unassembled WGS sequence"/>
</dbReference>
<accession>A0A2A8CW02</accession>
<keyword evidence="5 8" id="KW-1133">Transmembrane helix</keyword>
<evidence type="ECO:0000256" key="8">
    <source>
        <dbReference type="SAM" id="Phobius"/>
    </source>
</evidence>
<protein>
    <submittedName>
        <fullName evidence="11">Permease</fullName>
    </submittedName>
</protein>
<evidence type="ECO:0000256" key="2">
    <source>
        <dbReference type="ARBA" id="ARBA00005236"/>
    </source>
</evidence>
<dbReference type="GO" id="GO:0098797">
    <property type="term" value="C:plasma membrane protein complex"/>
    <property type="evidence" value="ECO:0007669"/>
    <property type="project" value="TreeGrafter"/>
</dbReference>
<feature type="transmembrane region" description="Helical" evidence="8">
    <location>
        <begin position="20"/>
        <end position="46"/>
    </location>
</feature>
<evidence type="ECO:0000259" key="9">
    <source>
        <dbReference type="Pfam" id="PF02687"/>
    </source>
</evidence>
<keyword evidence="4 8" id="KW-0812">Transmembrane</keyword>
<keyword evidence="3" id="KW-1003">Cell membrane</keyword>
<comment type="similarity">
    <text evidence="2">Belongs to the ABC-4 integral membrane protein family. LolC/E subfamily.</text>
</comment>
<dbReference type="Pfam" id="PF02687">
    <property type="entry name" value="FtsX"/>
    <property type="match status" value="1"/>
</dbReference>
<evidence type="ECO:0000256" key="7">
    <source>
        <dbReference type="SAM" id="Coils"/>
    </source>
</evidence>
<comment type="subcellular location">
    <subcellularLocation>
        <location evidence="1">Cell membrane</location>
        <topology evidence="1">Multi-pass membrane protein</topology>
    </subcellularLocation>
</comment>
<feature type="transmembrane region" description="Helical" evidence="8">
    <location>
        <begin position="385"/>
        <end position="405"/>
    </location>
</feature>
<reference evidence="11 12" key="1">
    <citation type="submission" date="2017-10" db="EMBL/GenBank/DDBJ databases">
        <title>Draft genome of Longibacter Salinarum.</title>
        <authorList>
            <person name="Goh K.M."/>
            <person name="Shamsir M.S."/>
            <person name="Lim S.W."/>
        </authorList>
    </citation>
    <scope>NUCLEOTIDE SEQUENCE [LARGE SCALE GENOMIC DNA]</scope>
    <source>
        <strain evidence="11 12">KCTC 52045</strain>
    </source>
</reference>
<keyword evidence="7" id="KW-0175">Coiled coil</keyword>
<keyword evidence="12" id="KW-1185">Reference proteome</keyword>
<gene>
    <name evidence="11" type="ORF">CRI94_13695</name>
</gene>
<dbReference type="EMBL" id="PDEQ01000007">
    <property type="protein sequence ID" value="PEN12568.1"/>
    <property type="molecule type" value="Genomic_DNA"/>
</dbReference>
<feature type="coiled-coil region" evidence="7">
    <location>
        <begin position="235"/>
        <end position="262"/>
    </location>
</feature>
<comment type="caution">
    <text evidence="11">The sequence shown here is derived from an EMBL/GenBank/DDBJ whole genome shotgun (WGS) entry which is preliminary data.</text>
</comment>
<evidence type="ECO:0000256" key="4">
    <source>
        <dbReference type="ARBA" id="ARBA00022692"/>
    </source>
</evidence>
<dbReference type="PANTHER" id="PTHR30489:SF0">
    <property type="entry name" value="LIPOPROTEIN-RELEASING SYSTEM TRANSMEMBRANE PROTEIN LOLE"/>
    <property type="match status" value="1"/>
</dbReference>
<dbReference type="Pfam" id="PF12704">
    <property type="entry name" value="MacB_PCD"/>
    <property type="match status" value="1"/>
</dbReference>
<dbReference type="RefSeq" id="WP_098076852.1">
    <property type="nucleotide sequence ID" value="NZ_PDEQ01000007.1"/>
</dbReference>
<feature type="transmembrane region" description="Helical" evidence="8">
    <location>
        <begin position="282"/>
        <end position="308"/>
    </location>
</feature>
<keyword evidence="6 8" id="KW-0472">Membrane</keyword>
<evidence type="ECO:0000256" key="5">
    <source>
        <dbReference type="ARBA" id="ARBA00022989"/>
    </source>
</evidence>
<dbReference type="InterPro" id="IPR003838">
    <property type="entry name" value="ABC3_permease_C"/>
</dbReference>
<feature type="domain" description="MacB-like periplasmic core" evidence="10">
    <location>
        <begin position="25"/>
        <end position="254"/>
    </location>
</feature>
<evidence type="ECO:0000256" key="6">
    <source>
        <dbReference type="ARBA" id="ARBA00023136"/>
    </source>
</evidence>
<organism evidence="11 12">
    <name type="scientific">Longibacter salinarum</name>
    <dbReference type="NCBI Taxonomy" id="1850348"/>
    <lineage>
        <taxon>Bacteria</taxon>
        <taxon>Pseudomonadati</taxon>
        <taxon>Rhodothermota</taxon>
        <taxon>Rhodothermia</taxon>
        <taxon>Rhodothermales</taxon>
        <taxon>Salisaetaceae</taxon>
        <taxon>Longibacter</taxon>
    </lineage>
</organism>
<sequence>MDYRLQIARRYLFSRREVSLISIITGISMTGVTLGVAALIVVLSVMNGFYDFVRDLLVSIDPHVRVVSTDARGVENADSLIALTKGMDEVVAAAPYVEGKALLVHDGGSANRVVVVRGVDQEAMAEEQEVVRQTGFGSFDVSTRDGTPGLVAGMGLGNRLGLYPGGSERSASNVGLLSAPSIEQMLTQVFGVPPVRRFEVRGLFEVQAAFDQNHVFISLEEAQRLFRTGSSVTGVDLRLQNLEQAETVKAQLQNQLDGARFEVQTWYDLQKSLYDVMRLEKWGASAILILIVIVAAFNIVGSLTMVVIEKRRDVGVLRAMGVSKSNIKRIFLTEGALIGGVGTGLGLVLGLGLALIQQHFKLVPMAQAESFMIDAYPVVIQPLDIMVIAIVSFGLCVLAAVYPAARAAAIEPAQAVHLDT</sequence>
<dbReference type="OrthoDB" id="1522724at2"/>
<evidence type="ECO:0000313" key="12">
    <source>
        <dbReference type="Proteomes" id="UP000220102"/>
    </source>
</evidence>
<dbReference type="PANTHER" id="PTHR30489">
    <property type="entry name" value="LIPOPROTEIN-RELEASING SYSTEM TRANSMEMBRANE PROTEIN LOLE"/>
    <property type="match status" value="1"/>
</dbReference>
<feature type="transmembrane region" description="Helical" evidence="8">
    <location>
        <begin position="329"/>
        <end position="356"/>
    </location>
</feature>